<dbReference type="Pfam" id="PF02810">
    <property type="entry name" value="SEC-C"/>
    <property type="match status" value="1"/>
</dbReference>
<organism evidence="1 2">
    <name type="scientific">Ureibacillus chungkukjangi</name>
    <dbReference type="NCBI Taxonomy" id="1202712"/>
    <lineage>
        <taxon>Bacteria</taxon>
        <taxon>Bacillati</taxon>
        <taxon>Bacillota</taxon>
        <taxon>Bacilli</taxon>
        <taxon>Bacillales</taxon>
        <taxon>Caryophanaceae</taxon>
        <taxon>Ureibacillus</taxon>
    </lineage>
</organism>
<gene>
    <name evidence="1" type="ORF">BJ095_104127</name>
</gene>
<sequence>MLSILKTELTDFCELSSVRANINKAYRELESQNYDKVIQICDISIAECEKIKEKAVTLEKEEIANSMFVASAYCKVLKYYSRYWLKLVEGKYKDSWVVLQDTIDNLISVTKFTENHCEFGIREFNSHLNELEKLYPYSIFASSEMVIETKECSICGKSVLDIDCIHIPGNLYWGQMAVTICKDIVFQAVALVKHPMDKRCVIEVSGDNIIEKEKFKLLHYFVENNTNPLKLFTVIELDKYYYNEKYDMVKRNEPCPCNSGKKFKKCCGEIKYERGSHFHIKLENDISLRPLPFSSMLLGS</sequence>
<name>A0A318U6P4_9BACL</name>
<reference evidence="1 2" key="1">
    <citation type="submission" date="2018-06" db="EMBL/GenBank/DDBJ databases">
        <title>Genomic Encyclopedia of Archaeal and Bacterial Type Strains, Phase II (KMG-II): from individual species to whole genera.</title>
        <authorList>
            <person name="Goeker M."/>
        </authorList>
    </citation>
    <scope>NUCLEOTIDE SEQUENCE [LARGE SCALE GENOMIC DNA]</scope>
    <source>
        <strain evidence="1 2">KACC 16626</strain>
    </source>
</reference>
<dbReference type="Proteomes" id="UP000247416">
    <property type="component" value="Unassembled WGS sequence"/>
</dbReference>
<dbReference type="EMBL" id="QJTJ01000004">
    <property type="protein sequence ID" value="PYF07619.1"/>
    <property type="molecule type" value="Genomic_DNA"/>
</dbReference>
<dbReference type="Gene3D" id="3.10.450.50">
    <property type="match status" value="1"/>
</dbReference>
<comment type="caution">
    <text evidence="1">The sequence shown here is derived from an EMBL/GenBank/DDBJ whole genome shotgun (WGS) entry which is preliminary data.</text>
</comment>
<dbReference type="AlphaFoldDB" id="A0A318U6P4"/>
<dbReference type="OrthoDB" id="9801392at2"/>
<keyword evidence="2" id="KW-1185">Reference proteome</keyword>
<accession>A0A318U6P4</accession>
<dbReference type="RefSeq" id="WP_107932650.1">
    <property type="nucleotide sequence ID" value="NZ_PYWJ01000003.1"/>
</dbReference>
<evidence type="ECO:0000313" key="1">
    <source>
        <dbReference type="EMBL" id="PYF07619.1"/>
    </source>
</evidence>
<protein>
    <submittedName>
        <fullName evidence="1">SEC-C motif-containing protein</fullName>
    </submittedName>
</protein>
<proteinExistence type="predicted"/>
<dbReference type="SUPFAM" id="SSF103642">
    <property type="entry name" value="Sec-C motif"/>
    <property type="match status" value="1"/>
</dbReference>
<dbReference type="InterPro" id="IPR004027">
    <property type="entry name" value="SEC_C_motif"/>
</dbReference>
<evidence type="ECO:0000313" key="2">
    <source>
        <dbReference type="Proteomes" id="UP000247416"/>
    </source>
</evidence>